<dbReference type="PIRSF" id="PIRSF006060">
    <property type="entry name" value="AA_transporter"/>
    <property type="match status" value="1"/>
</dbReference>
<keyword evidence="3 6" id="KW-0812">Transmembrane</keyword>
<feature type="transmembrane region" description="Helical" evidence="6">
    <location>
        <begin position="452"/>
        <end position="474"/>
    </location>
</feature>
<feature type="transmembrane region" description="Helical" evidence="6">
    <location>
        <begin position="168"/>
        <end position="187"/>
    </location>
</feature>
<dbReference type="PANTHER" id="PTHR45649:SF24">
    <property type="entry name" value="TRANSPORT PROTEIN, PUTATIVE (AFU_ORTHOLOGUE AFUA_2G15150)-RELATED"/>
    <property type="match status" value="1"/>
</dbReference>
<feature type="transmembrane region" description="Helical" evidence="6">
    <location>
        <begin position="486"/>
        <end position="506"/>
    </location>
</feature>
<reference evidence="7 8" key="1">
    <citation type="submission" date="2018-06" db="EMBL/GenBank/DDBJ databases">
        <title>Genome analysis of cellulolytic fungus Trichoderma lentiforme CFAM-422.</title>
        <authorList>
            <person name="Steindorff A.S."/>
            <person name="Formighieri E.F."/>
            <person name="Midorikawa G.E.O."/>
            <person name="Tamietti M.S."/>
            <person name="Ramos E.Z."/>
            <person name="Silva A.S."/>
            <person name="Bon E.P.S."/>
            <person name="Mendes T.D."/>
            <person name="Damaso M.C.T."/>
            <person name="Favaro L.C.L."/>
        </authorList>
    </citation>
    <scope>NUCLEOTIDE SEQUENCE [LARGE SCALE GENOMIC DNA]</scope>
    <source>
        <strain evidence="7 8">CFAM-422</strain>
    </source>
</reference>
<feature type="transmembrane region" description="Helical" evidence="6">
    <location>
        <begin position="60"/>
        <end position="81"/>
    </location>
</feature>
<dbReference type="GO" id="GO:0022857">
    <property type="term" value="F:transmembrane transporter activity"/>
    <property type="evidence" value="ECO:0007669"/>
    <property type="project" value="InterPro"/>
</dbReference>
<feature type="transmembrane region" description="Helical" evidence="6">
    <location>
        <begin position="330"/>
        <end position="349"/>
    </location>
</feature>
<dbReference type="PANTHER" id="PTHR45649">
    <property type="entry name" value="AMINO-ACID PERMEASE BAT1"/>
    <property type="match status" value="1"/>
</dbReference>
<sequence>MDQTEDKLPDKVEHENALEQATTESTDQTVELIQLNSQAVPRDIGPFQIIALGFNIPNSWAGVATAFSAALTAGGPVSLIYGNFVITAMYVSAAVTLAELASVYPTAGGQYHFTSIMAPKRFNRSMSYICGMIATVSWVICSTSVASITSLCIASIAEFYSGYKANAWQLFLISQGLNVFALGYNLFVLKRTRWIHDAAFFLTLSTFITISIVCLARGDKQSSTWVWTNFEPSSGWPPVVSFFTGLTTHAYMFGGLDSALHLAEETLDASRTVPKALMSTIGIGFFSGFVFSVAMTYCIPSLGIFANDPIYEIDRVPIYKLWRIASRSDTAATVFLIVGIVIFTFILVATQQTTSRLIWALARDRGLVFSSQFEKLSPTLGEIPVAALILDAGLIFVCGCVSLGSTAAFNSLVGVFSLMQMISFAIPAALLIYRRRSEKVLPRKRAFKVPEILGWACNIGTVIAAVIETIFFTFPSVLPVTGSNMNYAVVVLAVIAIVMVVNWTVFARKHYQGPRIGGFV</sequence>
<feature type="transmembrane region" description="Helical" evidence="6">
    <location>
        <begin position="128"/>
        <end position="156"/>
    </location>
</feature>
<dbReference type="Proteomes" id="UP000801864">
    <property type="component" value="Unassembled WGS sequence"/>
</dbReference>
<dbReference type="Pfam" id="PF13520">
    <property type="entry name" value="AA_permease_2"/>
    <property type="match status" value="1"/>
</dbReference>
<feature type="transmembrane region" description="Helical" evidence="6">
    <location>
        <begin position="385"/>
        <end position="405"/>
    </location>
</feature>
<feature type="transmembrane region" description="Helical" evidence="6">
    <location>
        <begin position="411"/>
        <end position="432"/>
    </location>
</feature>
<keyword evidence="4 6" id="KW-1133">Transmembrane helix</keyword>
<evidence type="ECO:0000256" key="6">
    <source>
        <dbReference type="SAM" id="Phobius"/>
    </source>
</evidence>
<evidence type="ECO:0000256" key="1">
    <source>
        <dbReference type="ARBA" id="ARBA00004141"/>
    </source>
</evidence>
<feature type="transmembrane region" description="Helical" evidence="6">
    <location>
        <begin position="238"/>
        <end position="260"/>
    </location>
</feature>
<keyword evidence="5 6" id="KW-0472">Membrane</keyword>
<feature type="transmembrane region" description="Helical" evidence="6">
    <location>
        <begin position="199"/>
        <end position="218"/>
    </location>
</feature>
<evidence type="ECO:0000313" key="8">
    <source>
        <dbReference type="Proteomes" id="UP000801864"/>
    </source>
</evidence>
<dbReference type="EMBL" id="QLNT01000002">
    <property type="protein sequence ID" value="KAF3076293.1"/>
    <property type="molecule type" value="Genomic_DNA"/>
</dbReference>
<evidence type="ECO:0000256" key="2">
    <source>
        <dbReference type="ARBA" id="ARBA00022448"/>
    </source>
</evidence>
<evidence type="ECO:0000256" key="3">
    <source>
        <dbReference type="ARBA" id="ARBA00022692"/>
    </source>
</evidence>
<accession>A0A9P5CII6</accession>
<comment type="caution">
    <text evidence="7">The sequence shown here is derived from an EMBL/GenBank/DDBJ whole genome shotgun (WGS) entry which is preliminary data.</text>
</comment>
<dbReference type="Gene3D" id="1.20.1740.10">
    <property type="entry name" value="Amino acid/polyamine transporter I"/>
    <property type="match status" value="1"/>
</dbReference>
<organism evidence="7 8">
    <name type="scientific">Trichoderma lentiforme</name>
    <dbReference type="NCBI Taxonomy" id="1567552"/>
    <lineage>
        <taxon>Eukaryota</taxon>
        <taxon>Fungi</taxon>
        <taxon>Dikarya</taxon>
        <taxon>Ascomycota</taxon>
        <taxon>Pezizomycotina</taxon>
        <taxon>Sordariomycetes</taxon>
        <taxon>Hypocreomycetidae</taxon>
        <taxon>Hypocreales</taxon>
        <taxon>Hypocreaceae</taxon>
        <taxon>Trichoderma</taxon>
    </lineage>
</organism>
<evidence type="ECO:0000256" key="5">
    <source>
        <dbReference type="ARBA" id="ARBA00023136"/>
    </source>
</evidence>
<feature type="transmembrane region" description="Helical" evidence="6">
    <location>
        <begin position="281"/>
        <end position="306"/>
    </location>
</feature>
<keyword evidence="2" id="KW-0813">Transport</keyword>
<dbReference type="GO" id="GO:0016020">
    <property type="term" value="C:membrane"/>
    <property type="evidence" value="ECO:0007669"/>
    <property type="project" value="UniProtKB-SubCell"/>
</dbReference>
<comment type="subcellular location">
    <subcellularLocation>
        <location evidence="1">Membrane</location>
        <topology evidence="1">Multi-pass membrane protein</topology>
    </subcellularLocation>
</comment>
<name>A0A9P5CII6_9HYPO</name>
<proteinExistence type="predicted"/>
<evidence type="ECO:0000313" key="7">
    <source>
        <dbReference type="EMBL" id="KAF3076293.1"/>
    </source>
</evidence>
<evidence type="ECO:0000256" key="4">
    <source>
        <dbReference type="ARBA" id="ARBA00022989"/>
    </source>
</evidence>
<gene>
    <name evidence="7" type="ORF">CFAM422_001375</name>
</gene>
<keyword evidence="8" id="KW-1185">Reference proteome</keyword>
<dbReference type="InterPro" id="IPR002293">
    <property type="entry name" value="AA/rel_permease1"/>
</dbReference>
<dbReference type="AlphaFoldDB" id="A0A9P5CII6"/>
<protein>
    <submittedName>
        <fullName evidence="7">Choline transport protein</fullName>
    </submittedName>
</protein>